<keyword evidence="2" id="KW-1185">Reference proteome</keyword>
<proteinExistence type="predicted"/>
<sequence>MIPNARARPSAQMASFFGVHRVQSPLHRVQRSLHSVPVGMQTGPLHQSRLTEPSLWPEARKGGQLREVTDSRRPPGQPSDMTRGAGWEIGVGFEQSVGRRGSWGMFLSSS</sequence>
<evidence type="ECO:0000313" key="1">
    <source>
        <dbReference type="EMBL" id="KAJ8017209.1"/>
    </source>
</evidence>
<evidence type="ECO:0000313" key="2">
    <source>
        <dbReference type="Proteomes" id="UP001157502"/>
    </source>
</evidence>
<accession>A0ACC2HMK0</accession>
<protein>
    <submittedName>
        <fullName evidence="1">Uncharacterized protein</fullName>
    </submittedName>
</protein>
<organism evidence="1 2">
    <name type="scientific">Dallia pectoralis</name>
    <name type="common">Alaska blackfish</name>
    <dbReference type="NCBI Taxonomy" id="75939"/>
    <lineage>
        <taxon>Eukaryota</taxon>
        <taxon>Metazoa</taxon>
        <taxon>Chordata</taxon>
        <taxon>Craniata</taxon>
        <taxon>Vertebrata</taxon>
        <taxon>Euteleostomi</taxon>
        <taxon>Actinopterygii</taxon>
        <taxon>Neopterygii</taxon>
        <taxon>Teleostei</taxon>
        <taxon>Protacanthopterygii</taxon>
        <taxon>Esociformes</taxon>
        <taxon>Umbridae</taxon>
        <taxon>Dallia</taxon>
    </lineage>
</organism>
<dbReference type="EMBL" id="CM055728">
    <property type="protein sequence ID" value="KAJ8017209.1"/>
    <property type="molecule type" value="Genomic_DNA"/>
</dbReference>
<gene>
    <name evidence="1" type="ORF">DPEC_G00015430</name>
</gene>
<dbReference type="Proteomes" id="UP001157502">
    <property type="component" value="Chromosome 1"/>
</dbReference>
<name>A0ACC2HMK0_DALPE</name>
<reference evidence="1" key="1">
    <citation type="submission" date="2021-05" db="EMBL/GenBank/DDBJ databases">
        <authorList>
            <person name="Pan Q."/>
            <person name="Jouanno E."/>
            <person name="Zahm M."/>
            <person name="Klopp C."/>
            <person name="Cabau C."/>
            <person name="Louis A."/>
            <person name="Berthelot C."/>
            <person name="Parey E."/>
            <person name="Roest Crollius H."/>
            <person name="Montfort J."/>
            <person name="Robinson-Rechavi M."/>
            <person name="Bouchez O."/>
            <person name="Lampietro C."/>
            <person name="Lopez Roques C."/>
            <person name="Donnadieu C."/>
            <person name="Postlethwait J."/>
            <person name="Bobe J."/>
            <person name="Dillon D."/>
            <person name="Chandos A."/>
            <person name="von Hippel F."/>
            <person name="Guiguen Y."/>
        </authorList>
    </citation>
    <scope>NUCLEOTIDE SEQUENCE</scope>
    <source>
        <strain evidence="1">YG-Jan2019</strain>
    </source>
</reference>
<comment type="caution">
    <text evidence="1">The sequence shown here is derived from an EMBL/GenBank/DDBJ whole genome shotgun (WGS) entry which is preliminary data.</text>
</comment>